<dbReference type="PROSITE" id="PS51257">
    <property type="entry name" value="PROKAR_LIPOPROTEIN"/>
    <property type="match status" value="1"/>
</dbReference>
<sequence>MSGRPGRSRFAAATSGPGAVSLALLALLATGCGSGDEGATLASTEGGPTPEETYAGAVPAAQAPAPEGYDPVEIEGIRINAPRGWQVDQGDGQLCMRPPEQDSCGYGAVQVIPHVSQRDPASWPKKNDAFNKKDGWAADPSACRSLATAEAGDVGIKDAEHRADFTTHADGLKSNFSTWEVTCDNGDTFGVKLWFLPVSDVAVYAWSVDARYEDVYLEIAKSMDITEYKK</sequence>
<reference evidence="1 2" key="1">
    <citation type="submission" date="2017-02" db="EMBL/GenBank/DDBJ databases">
        <authorList>
            <person name="Peterson S.W."/>
        </authorList>
    </citation>
    <scope>NUCLEOTIDE SEQUENCE [LARGE SCALE GENOMIC DNA]</scope>
    <source>
        <strain evidence="1 2">DSM 45154</strain>
    </source>
</reference>
<organism evidence="1 2">
    <name type="scientific">Marinactinospora thermotolerans DSM 45154</name>
    <dbReference type="NCBI Taxonomy" id="1122192"/>
    <lineage>
        <taxon>Bacteria</taxon>
        <taxon>Bacillati</taxon>
        <taxon>Actinomycetota</taxon>
        <taxon>Actinomycetes</taxon>
        <taxon>Streptosporangiales</taxon>
        <taxon>Nocardiopsidaceae</taxon>
        <taxon>Marinactinospora</taxon>
    </lineage>
</organism>
<name>A0A1T4SF72_9ACTN</name>
<dbReference type="STRING" id="1122192.SAMN02745673_03435"/>
<dbReference type="OrthoDB" id="4297345at2"/>
<dbReference type="AlphaFoldDB" id="A0A1T4SF72"/>
<evidence type="ECO:0000313" key="2">
    <source>
        <dbReference type="Proteomes" id="UP000190637"/>
    </source>
</evidence>
<proteinExistence type="predicted"/>
<keyword evidence="2" id="KW-1185">Reference proteome</keyword>
<accession>A0A1T4SF72</accession>
<dbReference type="Proteomes" id="UP000190637">
    <property type="component" value="Unassembled WGS sequence"/>
</dbReference>
<gene>
    <name evidence="1" type="ORF">SAMN02745673_03435</name>
</gene>
<dbReference type="RefSeq" id="WP_078762698.1">
    <property type="nucleotide sequence ID" value="NZ_FUWS01000009.1"/>
</dbReference>
<protein>
    <submittedName>
        <fullName evidence="1">Uncharacterized protein</fullName>
    </submittedName>
</protein>
<dbReference type="EMBL" id="FUWS01000009">
    <property type="protein sequence ID" value="SKA26491.1"/>
    <property type="molecule type" value="Genomic_DNA"/>
</dbReference>
<evidence type="ECO:0000313" key="1">
    <source>
        <dbReference type="EMBL" id="SKA26491.1"/>
    </source>
</evidence>